<evidence type="ECO:0000256" key="1">
    <source>
        <dbReference type="SAM" id="MobiDB-lite"/>
    </source>
</evidence>
<protein>
    <submittedName>
        <fullName evidence="3">Smr/MutS family protein</fullName>
    </submittedName>
</protein>
<keyword evidence="4" id="KW-1185">Reference proteome</keyword>
<dbReference type="EMBL" id="BAABHV010000010">
    <property type="protein sequence ID" value="GAA5054098.1"/>
    <property type="molecule type" value="Genomic_DNA"/>
</dbReference>
<evidence type="ECO:0000259" key="2">
    <source>
        <dbReference type="PROSITE" id="PS50828"/>
    </source>
</evidence>
<feature type="domain" description="Smr" evidence="2">
    <location>
        <begin position="95"/>
        <end position="184"/>
    </location>
</feature>
<dbReference type="InterPro" id="IPR036063">
    <property type="entry name" value="Smr_dom_sf"/>
</dbReference>
<dbReference type="Gene3D" id="3.30.1370.110">
    <property type="match status" value="1"/>
</dbReference>
<dbReference type="PROSITE" id="PS50828">
    <property type="entry name" value="SMR"/>
    <property type="match status" value="1"/>
</dbReference>
<gene>
    <name evidence="3" type="ORF">GCM10023208_16640</name>
</gene>
<feature type="region of interest" description="Disordered" evidence="1">
    <location>
        <begin position="1"/>
        <end position="79"/>
    </location>
</feature>
<name>A0ABP9K9E4_9SPHN</name>
<evidence type="ECO:0000313" key="4">
    <source>
        <dbReference type="Proteomes" id="UP001500518"/>
    </source>
</evidence>
<dbReference type="RefSeq" id="WP_346032652.1">
    <property type="nucleotide sequence ID" value="NZ_BAABHV010000010.1"/>
</dbReference>
<sequence>MSRAPRGLSPEESALWNKVAATVKPLHRNPPRKEAAKAPPEPPRPVAKPKKLVQRQPAVPLAAPKPTPAPIPSPGLDSHWERRLGRADMHPDFTLDLHGHNLDQAYHRLDSGLTQAKAMGARLVLVVTGKPRQVAAADRGEKRGAIRAKILDWLASGAHASDIAAIRNAHRRHGGEGALYLVLRRRR</sequence>
<comment type="caution">
    <text evidence="3">The sequence shown here is derived from an EMBL/GenBank/DDBJ whole genome shotgun (WGS) entry which is preliminary data.</text>
</comment>
<reference evidence="4" key="1">
    <citation type="journal article" date="2019" name="Int. J. Syst. Evol. Microbiol.">
        <title>The Global Catalogue of Microorganisms (GCM) 10K type strain sequencing project: providing services to taxonomists for standard genome sequencing and annotation.</title>
        <authorList>
            <consortium name="The Broad Institute Genomics Platform"/>
            <consortium name="The Broad Institute Genome Sequencing Center for Infectious Disease"/>
            <person name="Wu L."/>
            <person name="Ma J."/>
        </authorList>
    </citation>
    <scope>NUCLEOTIDE SEQUENCE [LARGE SCALE GENOMIC DNA]</scope>
    <source>
        <strain evidence="4">JCM 18014</strain>
    </source>
</reference>
<dbReference type="Proteomes" id="UP001500518">
    <property type="component" value="Unassembled WGS sequence"/>
</dbReference>
<dbReference type="Pfam" id="PF01713">
    <property type="entry name" value="Smr"/>
    <property type="match status" value="1"/>
</dbReference>
<dbReference type="PANTHER" id="PTHR35562:SF2">
    <property type="entry name" value="DNA ENDONUCLEASE SMRA-RELATED"/>
    <property type="match status" value="1"/>
</dbReference>
<dbReference type="PANTHER" id="PTHR35562">
    <property type="entry name" value="DNA ENDONUCLEASE SMRA-RELATED"/>
    <property type="match status" value="1"/>
</dbReference>
<dbReference type="SUPFAM" id="SSF160443">
    <property type="entry name" value="SMR domain-like"/>
    <property type="match status" value="1"/>
</dbReference>
<organism evidence="3 4">
    <name type="scientific">Erythrobacter westpacificensis</name>
    <dbReference type="NCBI Taxonomy" id="1055231"/>
    <lineage>
        <taxon>Bacteria</taxon>
        <taxon>Pseudomonadati</taxon>
        <taxon>Pseudomonadota</taxon>
        <taxon>Alphaproteobacteria</taxon>
        <taxon>Sphingomonadales</taxon>
        <taxon>Erythrobacteraceae</taxon>
        <taxon>Erythrobacter/Porphyrobacter group</taxon>
        <taxon>Erythrobacter</taxon>
    </lineage>
</organism>
<evidence type="ECO:0000313" key="3">
    <source>
        <dbReference type="EMBL" id="GAA5054098.1"/>
    </source>
</evidence>
<proteinExistence type="predicted"/>
<feature type="compositionally biased region" description="Pro residues" evidence="1">
    <location>
        <begin position="63"/>
        <end position="73"/>
    </location>
</feature>
<accession>A0ABP9K9E4</accession>
<dbReference type="InterPro" id="IPR002625">
    <property type="entry name" value="Smr_dom"/>
</dbReference>